<dbReference type="RefSeq" id="XP_008711230.1">
    <property type="nucleotide sequence ID" value="XM_008713008.1"/>
</dbReference>
<dbReference type="VEuPathDB" id="FungiDB:HMPREF1541_00703"/>
<name>W2SER3_CYPE1</name>
<dbReference type="InterPro" id="IPR036188">
    <property type="entry name" value="FAD/NAD-bd_sf"/>
</dbReference>
<evidence type="ECO:0000256" key="1">
    <source>
        <dbReference type="ARBA" id="ARBA00001974"/>
    </source>
</evidence>
<evidence type="ECO:0000256" key="2">
    <source>
        <dbReference type="ARBA" id="ARBA00010139"/>
    </source>
</evidence>
<dbReference type="eggNOG" id="KOG1399">
    <property type="taxonomic scope" value="Eukaryota"/>
</dbReference>
<dbReference type="GeneID" id="19968042"/>
<dbReference type="Proteomes" id="UP000030752">
    <property type="component" value="Unassembled WGS sequence"/>
</dbReference>
<dbReference type="InterPro" id="IPR051209">
    <property type="entry name" value="FAD-bind_Monooxygenase_sf"/>
</dbReference>
<comment type="similarity">
    <text evidence="2">Belongs to the FAD-binding monooxygenase family.</text>
</comment>
<dbReference type="PANTHER" id="PTHR42877:SF10">
    <property type="entry name" value="L-ORNITHINE N(5)-OXYGENASE"/>
    <property type="match status" value="1"/>
</dbReference>
<dbReference type="InParanoid" id="W2SER3"/>
<protein>
    <recommendedName>
        <fullName evidence="5">L-ornithine N(5)-oxygenase</fullName>
    </recommendedName>
</protein>
<accession>W2SER3</accession>
<dbReference type="HOGENOM" id="CLU_006937_7_0_1"/>
<keyword evidence="4" id="KW-1185">Reference proteome</keyword>
<dbReference type="Gene3D" id="3.50.50.60">
    <property type="entry name" value="FAD/NAD(P)-binding domain"/>
    <property type="match status" value="3"/>
</dbReference>
<proteinExistence type="inferred from homology"/>
<sequence>MESRSSIDRIRHVGAAGPQGGYTYYPVVIIGAGESGIAMGCRLRQVLGFDQFRIFDRRPELAGTWTSNVYPGIACDVLALLYSFSWAQNPKWSDLLPPGPEIARYLYDVCEKFQILDKIQLDTSVRNCRWLADSEEWEVTLDHLAPGVGEMGSIERAAYEKTHGVTSAVLRTEIIRAKLVISACGGLVEPKQWKNLPGIDSFQGEIMHTARWDSSVDLRDKNVVVVGTGCSAIQVVPQLIKPHIGAKHVTQLMRSPPWMVPFFTPAARQTWKKWVPFLNTYVPGFQNTFRKLLFSMIEAEWYALFSPTEKSRQNRKAKAQDLLNYMRKTAPEKYHDILTPNYEVFCKRRVVDDGWYASLNDDRVELTTQPLTHVNDKTITLGPGRHYPPASNTASAHSTEQCEVDADVIIMANGYETNAWLHPLEVIGKDGASMEKVWEQRGGAQAYMGLAMDGFPNFFMVFGPNTATGHSSVILASENAVNYILKFVKGVLQGDVKTWEVKESAERAYTEWVQKELQNSLYNTGGCRNWYVNDQGWNSSAYPKSQIDASLRHMFPVWSHWDGKYTTKGKVKLQLGRLLKLVTVLGALAAMAYRLRKGKGALTSKVVELAQQGLELAKGAVTTVTSRL</sequence>
<comment type="cofactor">
    <cofactor evidence="1">
        <name>FAD</name>
        <dbReference type="ChEBI" id="CHEBI:57692"/>
    </cofactor>
</comment>
<gene>
    <name evidence="3" type="ORF">HMPREF1541_00703</name>
</gene>
<evidence type="ECO:0000313" key="3">
    <source>
        <dbReference type="EMBL" id="ETN46518.1"/>
    </source>
</evidence>
<dbReference type="Pfam" id="PF13450">
    <property type="entry name" value="NAD_binding_8"/>
    <property type="match status" value="1"/>
</dbReference>
<organism evidence="3 4">
    <name type="scientific">Cyphellophora europaea (strain CBS 101466)</name>
    <name type="common">Phialophora europaea</name>
    <dbReference type="NCBI Taxonomy" id="1220924"/>
    <lineage>
        <taxon>Eukaryota</taxon>
        <taxon>Fungi</taxon>
        <taxon>Dikarya</taxon>
        <taxon>Ascomycota</taxon>
        <taxon>Pezizomycotina</taxon>
        <taxon>Eurotiomycetes</taxon>
        <taxon>Chaetothyriomycetidae</taxon>
        <taxon>Chaetothyriales</taxon>
        <taxon>Cyphellophoraceae</taxon>
        <taxon>Cyphellophora</taxon>
    </lineage>
</organism>
<dbReference type="OrthoDB" id="3971593at2759"/>
<dbReference type="SUPFAM" id="SSF51905">
    <property type="entry name" value="FAD/NAD(P)-binding domain"/>
    <property type="match status" value="2"/>
</dbReference>
<evidence type="ECO:0008006" key="5">
    <source>
        <dbReference type="Google" id="ProtNLM"/>
    </source>
</evidence>
<dbReference type="AlphaFoldDB" id="W2SER3"/>
<reference evidence="3 4" key="1">
    <citation type="submission" date="2013-03" db="EMBL/GenBank/DDBJ databases">
        <title>The Genome Sequence of Phialophora europaea CBS 101466.</title>
        <authorList>
            <consortium name="The Broad Institute Genomics Platform"/>
            <person name="Cuomo C."/>
            <person name="de Hoog S."/>
            <person name="Gorbushina A."/>
            <person name="Walker B."/>
            <person name="Young S.K."/>
            <person name="Zeng Q."/>
            <person name="Gargeya S."/>
            <person name="Fitzgerald M."/>
            <person name="Haas B."/>
            <person name="Abouelleil A."/>
            <person name="Allen A.W."/>
            <person name="Alvarado L."/>
            <person name="Arachchi H.M."/>
            <person name="Berlin A.M."/>
            <person name="Chapman S.B."/>
            <person name="Gainer-Dewar J."/>
            <person name="Goldberg J."/>
            <person name="Griggs A."/>
            <person name="Gujja S."/>
            <person name="Hansen M."/>
            <person name="Howarth C."/>
            <person name="Imamovic A."/>
            <person name="Ireland A."/>
            <person name="Larimer J."/>
            <person name="McCowan C."/>
            <person name="Murphy C."/>
            <person name="Pearson M."/>
            <person name="Poon T.W."/>
            <person name="Priest M."/>
            <person name="Roberts A."/>
            <person name="Saif S."/>
            <person name="Shea T."/>
            <person name="Sisk P."/>
            <person name="Sykes S."/>
            <person name="Wortman J."/>
            <person name="Nusbaum C."/>
            <person name="Birren B."/>
        </authorList>
    </citation>
    <scope>NUCLEOTIDE SEQUENCE [LARGE SCALE GENOMIC DNA]</scope>
    <source>
        <strain evidence="3 4">CBS 101466</strain>
    </source>
</reference>
<dbReference type="PANTHER" id="PTHR42877">
    <property type="entry name" value="L-ORNITHINE N(5)-MONOOXYGENASE-RELATED"/>
    <property type="match status" value="1"/>
</dbReference>
<evidence type="ECO:0000313" key="4">
    <source>
        <dbReference type="Proteomes" id="UP000030752"/>
    </source>
</evidence>
<dbReference type="EMBL" id="KB822711">
    <property type="protein sequence ID" value="ETN46518.1"/>
    <property type="molecule type" value="Genomic_DNA"/>
</dbReference>